<feature type="region of interest" description="Disordered" evidence="4">
    <location>
        <begin position="743"/>
        <end position="768"/>
    </location>
</feature>
<keyword evidence="3" id="KW-0539">Nucleus</keyword>
<accession>A0A2S5BC53</accession>
<evidence type="ECO:0000256" key="4">
    <source>
        <dbReference type="SAM" id="MobiDB-lite"/>
    </source>
</evidence>
<evidence type="ECO:0000256" key="2">
    <source>
        <dbReference type="ARBA" id="ARBA00006809"/>
    </source>
</evidence>
<dbReference type="InterPro" id="IPR007015">
    <property type="entry name" value="DNA_pol_V/MYBBP1A"/>
</dbReference>
<feature type="region of interest" description="Disordered" evidence="4">
    <location>
        <begin position="269"/>
        <end position="294"/>
    </location>
</feature>
<dbReference type="STRING" id="741276.A0A2S5BC53"/>
<feature type="compositionally biased region" description="Acidic residues" evidence="4">
    <location>
        <begin position="750"/>
        <end position="763"/>
    </location>
</feature>
<feature type="compositionally biased region" description="Acidic residues" evidence="4">
    <location>
        <begin position="495"/>
        <end position="506"/>
    </location>
</feature>
<evidence type="ECO:0000313" key="5">
    <source>
        <dbReference type="EMBL" id="POY74321.1"/>
    </source>
</evidence>
<name>A0A2S5BC53_9BASI</name>
<sequence>MASTVAGGSRQSILPLFPLLASHHSHTRIDAATDLLAALPLSPEATSAHGTDLTYALKRLVAGLASSNDAARQGFAVALAQLATLLPDRDQAANLLPQLMEATTSRAGMDAREERDLLFARLVGLHALVRSGILVRPTVDASSAEPGGQAWRDVILALVTLANRKSWIREPSYWVVCEALRSLLETSDADVPWREEAVQWAVQRLLGDARERARGWSAEKVAIVLVLQSHRVNADWSSLLAPTFSSGSLLARSSLTNLAAALKGALSTSLPSDGSSNGGPSMGSNAVKTSKNLTAPAPGQGPHFVWTLLADVYLPASPSGSTTASAAAPKDKAPFAAFWTACVDSALFGSSSLPLKALGFSLIQLFLPRLAANGTPADVTALFGPNALRVLANHLRKDAQAGGEKTLSRVAEKVVTSTIPLFLTSVTAAENSHATQVGVAVVKALVSPPHSQYNAFEPKVLDRIVAKLPLAAVKGWVAHLRTVILEPTVVKAADAEQEEEEEEDGSFEGGAAAADASDREKRVTAQRTWAFDQLLTVVRSGNVPKDDDLVSSLLEFLAVIGWFDVTESGTKGARSYAIADRDAPLTGPQRLAARSRFFSCLTALVGGSVAAPLGGPNWLRRALALLDNLAADNKHFARASVDGPKDPSAADHDGDDDDEDDEDAEAAPLIERVKALSAALDKVGSSSAAAAAKPAGETDVARERAKTARALLEGVRLVCWDEGAADASDVLEGSIDAIEALFPQLADAPEPTDDDDDDEEDGEKPEPSTILLDVVLALLRRPSAFVKAFAGPIVLRDRAPRRRRRACRRG</sequence>
<dbReference type="InterPro" id="IPR016024">
    <property type="entry name" value="ARM-type_fold"/>
</dbReference>
<dbReference type="Gene3D" id="1.25.10.10">
    <property type="entry name" value="Leucine-rich Repeat Variant"/>
    <property type="match status" value="1"/>
</dbReference>
<dbReference type="AlphaFoldDB" id="A0A2S5BC53"/>
<feature type="compositionally biased region" description="Acidic residues" evidence="4">
    <location>
        <begin position="653"/>
        <end position="663"/>
    </location>
</feature>
<dbReference type="Proteomes" id="UP000237144">
    <property type="component" value="Unassembled WGS sequence"/>
</dbReference>
<dbReference type="PANTHER" id="PTHR13213">
    <property type="entry name" value="MYB-BINDING PROTEIN 1A FAMILY MEMBER"/>
    <property type="match status" value="1"/>
</dbReference>
<dbReference type="GO" id="GO:0000182">
    <property type="term" value="F:rDNA binding"/>
    <property type="evidence" value="ECO:0007669"/>
    <property type="project" value="TreeGrafter"/>
</dbReference>
<dbReference type="InterPro" id="IPR011989">
    <property type="entry name" value="ARM-like"/>
</dbReference>
<feature type="region of interest" description="Disordered" evidence="4">
    <location>
        <begin position="494"/>
        <end position="519"/>
    </location>
</feature>
<evidence type="ECO:0000256" key="1">
    <source>
        <dbReference type="ARBA" id="ARBA00004123"/>
    </source>
</evidence>
<comment type="caution">
    <text evidence="5">The sequence shown here is derived from an EMBL/GenBank/DDBJ whole genome shotgun (WGS) entry which is preliminary data.</text>
</comment>
<dbReference type="GO" id="GO:0006355">
    <property type="term" value="P:regulation of DNA-templated transcription"/>
    <property type="evidence" value="ECO:0007669"/>
    <property type="project" value="InterPro"/>
</dbReference>
<comment type="subcellular location">
    <subcellularLocation>
        <location evidence="1">Nucleus</location>
    </subcellularLocation>
</comment>
<evidence type="ECO:0000313" key="6">
    <source>
        <dbReference type="Proteomes" id="UP000237144"/>
    </source>
</evidence>
<keyword evidence="6" id="KW-1185">Reference proteome</keyword>
<comment type="similarity">
    <text evidence="2">Belongs to the MYBBP1A family.</text>
</comment>
<organism evidence="5 6">
    <name type="scientific">Rhodotorula taiwanensis</name>
    <dbReference type="NCBI Taxonomy" id="741276"/>
    <lineage>
        <taxon>Eukaryota</taxon>
        <taxon>Fungi</taxon>
        <taxon>Dikarya</taxon>
        <taxon>Basidiomycota</taxon>
        <taxon>Pucciniomycotina</taxon>
        <taxon>Microbotryomycetes</taxon>
        <taxon>Sporidiobolales</taxon>
        <taxon>Sporidiobolaceae</taxon>
        <taxon>Rhodotorula</taxon>
    </lineage>
</organism>
<feature type="region of interest" description="Disordered" evidence="4">
    <location>
        <begin position="637"/>
        <end position="663"/>
    </location>
</feature>
<dbReference type="Pfam" id="PF04931">
    <property type="entry name" value="DNA_pol_phi"/>
    <property type="match status" value="1"/>
</dbReference>
<dbReference type="OrthoDB" id="2534364at2759"/>
<gene>
    <name evidence="5" type="ORF">BMF94_2515</name>
</gene>
<proteinExistence type="inferred from homology"/>
<evidence type="ECO:0000256" key="3">
    <source>
        <dbReference type="ARBA" id="ARBA00023242"/>
    </source>
</evidence>
<protein>
    <submittedName>
        <fullName evidence="5">Uncharacterized protein</fullName>
    </submittedName>
</protein>
<dbReference type="GO" id="GO:0005730">
    <property type="term" value="C:nucleolus"/>
    <property type="evidence" value="ECO:0007669"/>
    <property type="project" value="InterPro"/>
</dbReference>
<dbReference type="EMBL" id="PJQD01000025">
    <property type="protein sequence ID" value="POY74321.1"/>
    <property type="molecule type" value="Genomic_DNA"/>
</dbReference>
<dbReference type="PANTHER" id="PTHR13213:SF2">
    <property type="entry name" value="MYB-BINDING PROTEIN 1A"/>
    <property type="match status" value="1"/>
</dbReference>
<dbReference type="SUPFAM" id="SSF48371">
    <property type="entry name" value="ARM repeat"/>
    <property type="match status" value="1"/>
</dbReference>
<reference evidence="5 6" key="1">
    <citation type="journal article" date="2018" name="Front. Microbiol.">
        <title>Prospects for Fungal Bioremediation of Acidic Radioactive Waste Sites: Characterization and Genome Sequence of Rhodotorula taiwanensis MD1149.</title>
        <authorList>
            <person name="Tkavc R."/>
            <person name="Matrosova V.Y."/>
            <person name="Grichenko O.E."/>
            <person name="Gostincar C."/>
            <person name="Volpe R.P."/>
            <person name="Klimenkova P."/>
            <person name="Gaidamakova E.K."/>
            <person name="Zhou C.E."/>
            <person name="Stewart B.J."/>
            <person name="Lyman M.G."/>
            <person name="Malfatti S.A."/>
            <person name="Rubinfeld B."/>
            <person name="Courtot M."/>
            <person name="Singh J."/>
            <person name="Dalgard C.L."/>
            <person name="Hamilton T."/>
            <person name="Frey K.G."/>
            <person name="Gunde-Cimerman N."/>
            <person name="Dugan L."/>
            <person name="Daly M.J."/>
        </authorList>
    </citation>
    <scope>NUCLEOTIDE SEQUENCE [LARGE SCALE GENOMIC DNA]</scope>
    <source>
        <strain evidence="5 6">MD1149</strain>
    </source>
</reference>
<feature type="compositionally biased region" description="Basic and acidic residues" evidence="4">
    <location>
        <begin position="643"/>
        <end position="652"/>
    </location>
</feature>